<accession>A0ABT3H3T4</accession>
<gene>
    <name evidence="3" type="ORF">OKW52_19420</name>
</gene>
<evidence type="ECO:0000313" key="3">
    <source>
        <dbReference type="EMBL" id="MCW1934363.1"/>
    </source>
</evidence>
<dbReference type="PANTHER" id="PTHR30327">
    <property type="entry name" value="UNCHARACTERIZED PROTEIN YQGE"/>
    <property type="match status" value="1"/>
</dbReference>
<dbReference type="EMBL" id="JAPDFL010000001">
    <property type="protein sequence ID" value="MCW1934363.1"/>
    <property type="molecule type" value="Genomic_DNA"/>
</dbReference>
<evidence type="ECO:0000313" key="4">
    <source>
        <dbReference type="Proteomes" id="UP001208938"/>
    </source>
</evidence>
<comment type="similarity">
    <text evidence="1 2">Belongs to the UPF0301 (AlgH) family.</text>
</comment>
<dbReference type="Gene3D" id="3.40.1740.10">
    <property type="entry name" value="VC0467-like"/>
    <property type="match status" value="1"/>
</dbReference>
<dbReference type="Proteomes" id="UP001208938">
    <property type="component" value="Unassembled WGS sequence"/>
</dbReference>
<protein>
    <recommendedName>
        <fullName evidence="2">UPF0301 protein OKW52_19420</fullName>
    </recommendedName>
</protein>
<reference evidence="3 4" key="1">
    <citation type="submission" date="2022-10" db="EMBL/GenBank/DDBJ databases">
        <title>Pararhodobacter sp. nov., isolated from marine algae.</title>
        <authorList>
            <person name="Choi B.J."/>
            <person name="Kim J.M."/>
            <person name="Lee J.K."/>
            <person name="Choi D.G."/>
            <person name="Jeon C.O."/>
        </authorList>
    </citation>
    <scope>NUCLEOTIDE SEQUENCE [LARGE SCALE GENOMIC DNA]</scope>
    <source>
        <strain evidence="3 4">ZQ420</strain>
    </source>
</reference>
<dbReference type="Pfam" id="PF02622">
    <property type="entry name" value="DUF179"/>
    <property type="match status" value="1"/>
</dbReference>
<organism evidence="3 4">
    <name type="scientific">Pararhodobacter zhoushanensis</name>
    <dbReference type="NCBI Taxonomy" id="2479545"/>
    <lineage>
        <taxon>Bacteria</taxon>
        <taxon>Pseudomonadati</taxon>
        <taxon>Pseudomonadota</taxon>
        <taxon>Alphaproteobacteria</taxon>
        <taxon>Rhodobacterales</taxon>
        <taxon>Paracoccaceae</taxon>
        <taxon>Pararhodobacter</taxon>
    </lineage>
</organism>
<evidence type="ECO:0000256" key="2">
    <source>
        <dbReference type="HAMAP-Rule" id="MF_00758"/>
    </source>
</evidence>
<dbReference type="RefSeq" id="WP_264507165.1">
    <property type="nucleotide sequence ID" value="NZ_JAPDFL010000001.1"/>
</dbReference>
<sequence>MDFDLTGKLLISTPSMGDRRFSHAIIYMCAHSTEGAFGLVVNRPVPRLTMGAVLDQIGIACTPEREEAAVLSGGPVETQRGFVLHQGGSPVDDTAQALPEGLLLSASTDILRAIARGEGPEAWLLALGYSGWGPGQLESEIGQNAWLTCDASRSLIFDAQPGEHQWNAALRSMGVDPMSLSAVAGRA</sequence>
<dbReference type="HAMAP" id="MF_00758">
    <property type="entry name" value="UPF0301"/>
    <property type="match status" value="1"/>
</dbReference>
<comment type="caution">
    <text evidence="3">The sequence shown here is derived from an EMBL/GenBank/DDBJ whole genome shotgun (WGS) entry which is preliminary data.</text>
</comment>
<dbReference type="SUPFAM" id="SSF143456">
    <property type="entry name" value="VC0467-like"/>
    <property type="match status" value="1"/>
</dbReference>
<evidence type="ECO:0000256" key="1">
    <source>
        <dbReference type="ARBA" id="ARBA00009600"/>
    </source>
</evidence>
<name>A0ABT3H3T4_9RHOB</name>
<dbReference type="PANTHER" id="PTHR30327:SF1">
    <property type="entry name" value="UPF0301 PROTEIN YQGE"/>
    <property type="match status" value="1"/>
</dbReference>
<dbReference type="InterPro" id="IPR003774">
    <property type="entry name" value="AlgH-like"/>
</dbReference>
<proteinExistence type="inferred from homology"/>
<keyword evidence="4" id="KW-1185">Reference proteome</keyword>